<feature type="region of interest" description="Disordered" evidence="1">
    <location>
        <begin position="147"/>
        <end position="170"/>
    </location>
</feature>
<evidence type="ECO:0008006" key="4">
    <source>
        <dbReference type="Google" id="ProtNLM"/>
    </source>
</evidence>
<sequence>MAEEELTDVTSLRQRMDPELHVREEGRLRVPNKQQLQAVHQDINPRGYSKWPLERFVRAAHEGDLELLTKMLNREDPIDGYHHDFNAHHKPDGYNALQAAAMAGQLEAVQMLLEDFKPRAEHRPWRTRAPSPGFAARPARAFRQAGVDPHVKRSMPEGEDPKEGETSRELAEKHGWDDIAAALKEAEKSFPRGLYKEFGRNNNAKLWPIDRPEGLDPEQEQRAKAAYKKMSRPLPRKEDRLFYGDLVFGVNFGTDAKGRPIKVKKPIAPAENGAVADGQE</sequence>
<feature type="compositionally biased region" description="Basic and acidic residues" evidence="1">
    <location>
        <begin position="149"/>
        <end position="170"/>
    </location>
</feature>
<name>A0ABP0LSU5_9DINO</name>
<dbReference type="Proteomes" id="UP001642464">
    <property type="component" value="Unassembled WGS sequence"/>
</dbReference>
<comment type="caution">
    <text evidence="2">The sequence shown here is derived from an EMBL/GenBank/DDBJ whole genome shotgun (WGS) entry which is preliminary data.</text>
</comment>
<reference evidence="2 3" key="1">
    <citation type="submission" date="2024-02" db="EMBL/GenBank/DDBJ databases">
        <authorList>
            <person name="Chen Y."/>
            <person name="Shah S."/>
            <person name="Dougan E. K."/>
            <person name="Thang M."/>
            <person name="Chan C."/>
        </authorList>
    </citation>
    <scope>NUCLEOTIDE SEQUENCE [LARGE SCALE GENOMIC DNA]</scope>
</reference>
<dbReference type="SUPFAM" id="SSF48403">
    <property type="entry name" value="Ankyrin repeat"/>
    <property type="match status" value="1"/>
</dbReference>
<proteinExistence type="predicted"/>
<gene>
    <name evidence="2" type="ORF">SCF082_LOCUS23841</name>
</gene>
<evidence type="ECO:0000256" key="1">
    <source>
        <dbReference type="SAM" id="MobiDB-lite"/>
    </source>
</evidence>
<dbReference type="Gene3D" id="1.25.40.20">
    <property type="entry name" value="Ankyrin repeat-containing domain"/>
    <property type="match status" value="1"/>
</dbReference>
<protein>
    <recommendedName>
        <fullName evidence="4">Ankyrin repeat domain-containing protein</fullName>
    </recommendedName>
</protein>
<keyword evidence="3" id="KW-1185">Reference proteome</keyword>
<evidence type="ECO:0000313" key="2">
    <source>
        <dbReference type="EMBL" id="CAK9041210.1"/>
    </source>
</evidence>
<accession>A0ABP0LSU5</accession>
<organism evidence="2 3">
    <name type="scientific">Durusdinium trenchii</name>
    <dbReference type="NCBI Taxonomy" id="1381693"/>
    <lineage>
        <taxon>Eukaryota</taxon>
        <taxon>Sar</taxon>
        <taxon>Alveolata</taxon>
        <taxon>Dinophyceae</taxon>
        <taxon>Suessiales</taxon>
        <taxon>Symbiodiniaceae</taxon>
        <taxon>Durusdinium</taxon>
    </lineage>
</organism>
<evidence type="ECO:0000313" key="3">
    <source>
        <dbReference type="Proteomes" id="UP001642464"/>
    </source>
</evidence>
<dbReference type="EMBL" id="CAXAMM010017458">
    <property type="protein sequence ID" value="CAK9041210.1"/>
    <property type="molecule type" value="Genomic_DNA"/>
</dbReference>
<feature type="compositionally biased region" description="Basic and acidic residues" evidence="1">
    <location>
        <begin position="209"/>
        <end position="223"/>
    </location>
</feature>
<feature type="region of interest" description="Disordered" evidence="1">
    <location>
        <begin position="209"/>
        <end position="231"/>
    </location>
</feature>
<dbReference type="InterPro" id="IPR036770">
    <property type="entry name" value="Ankyrin_rpt-contain_sf"/>
</dbReference>